<sequence>RSARQRPEPLPSLVTDEERAAHAAFIESLGEDAIWKKVS</sequence>
<dbReference type="Proteomes" id="UP000259173">
    <property type="component" value="Unassembled WGS sequence"/>
</dbReference>
<protein>
    <submittedName>
        <fullName evidence="1">DNA polymerase III subunit epsilon</fullName>
    </submittedName>
</protein>
<reference evidence="1 2" key="1">
    <citation type="journal article" date="2018" name="Nat. Biotechnol.">
        <title>A standardized bacterial taxonomy based on genome phylogeny substantially revises the tree of life.</title>
        <authorList>
            <person name="Parks D.H."/>
            <person name="Chuvochina M."/>
            <person name="Waite D.W."/>
            <person name="Rinke C."/>
            <person name="Skarshewski A."/>
            <person name="Chaumeil P.A."/>
            <person name="Hugenholtz P."/>
        </authorList>
    </citation>
    <scope>NUCLEOTIDE SEQUENCE [LARGE SCALE GENOMIC DNA]</scope>
    <source>
        <strain evidence="1">UBA8557</strain>
    </source>
</reference>
<comment type="caution">
    <text evidence="1">The sequence shown here is derived from an EMBL/GenBank/DDBJ whole genome shotgun (WGS) entry which is preliminary data.</text>
</comment>
<gene>
    <name evidence="1" type="ORF">DCG65_05470</name>
</gene>
<dbReference type="EMBL" id="DMBR01000162">
    <property type="protein sequence ID" value="HAE93988.1"/>
    <property type="molecule type" value="Genomic_DNA"/>
</dbReference>
<feature type="non-terminal residue" evidence="1">
    <location>
        <position position="1"/>
    </location>
</feature>
<accession>A0A3B9KZ74</accession>
<proteinExistence type="predicted"/>
<dbReference type="AlphaFoldDB" id="A0A3B9KZ74"/>
<organism evidence="1 2">
    <name type="scientific">Hyphomonas atlantica</name>
    <dbReference type="NCBI Taxonomy" id="1280948"/>
    <lineage>
        <taxon>Bacteria</taxon>
        <taxon>Pseudomonadati</taxon>
        <taxon>Pseudomonadota</taxon>
        <taxon>Alphaproteobacteria</taxon>
        <taxon>Hyphomonadales</taxon>
        <taxon>Hyphomonadaceae</taxon>
        <taxon>Hyphomonas</taxon>
    </lineage>
</organism>
<name>A0A3B9KZ74_9PROT</name>
<evidence type="ECO:0000313" key="2">
    <source>
        <dbReference type="Proteomes" id="UP000259173"/>
    </source>
</evidence>
<evidence type="ECO:0000313" key="1">
    <source>
        <dbReference type="EMBL" id="HAE93988.1"/>
    </source>
</evidence>